<comment type="similarity">
    <text evidence="1 4">Belongs to the DegT/DnrJ/EryC1 family.</text>
</comment>
<evidence type="ECO:0000256" key="3">
    <source>
        <dbReference type="PIRSR" id="PIRSR000390-2"/>
    </source>
</evidence>
<dbReference type="GO" id="GO:0000271">
    <property type="term" value="P:polysaccharide biosynthetic process"/>
    <property type="evidence" value="ECO:0007669"/>
    <property type="project" value="TreeGrafter"/>
</dbReference>
<dbReference type="Pfam" id="PF01041">
    <property type="entry name" value="DegT_DnrJ_EryC1"/>
    <property type="match status" value="1"/>
</dbReference>
<dbReference type="GO" id="GO:0030170">
    <property type="term" value="F:pyridoxal phosphate binding"/>
    <property type="evidence" value="ECO:0007669"/>
    <property type="project" value="TreeGrafter"/>
</dbReference>
<feature type="active site" description="Proton acceptor" evidence="2">
    <location>
        <position position="208"/>
    </location>
</feature>
<evidence type="ECO:0000313" key="6">
    <source>
        <dbReference type="Proteomes" id="UP000002287"/>
    </source>
</evidence>
<dbReference type="InterPro" id="IPR015422">
    <property type="entry name" value="PyrdxlP-dep_Trfase_small"/>
</dbReference>
<dbReference type="HOGENOM" id="CLU_033332_7_2_4"/>
<dbReference type="EMBL" id="CP000614">
    <property type="protein sequence ID" value="ABO54790.1"/>
    <property type="molecule type" value="Genomic_DNA"/>
</dbReference>
<evidence type="ECO:0000256" key="1">
    <source>
        <dbReference type="ARBA" id="ARBA00037999"/>
    </source>
</evidence>
<dbReference type="InterPro" id="IPR000653">
    <property type="entry name" value="DegT/StrS_aminotransferase"/>
</dbReference>
<reference evidence="6" key="1">
    <citation type="submission" date="2007-03" db="EMBL/GenBank/DDBJ databases">
        <title>Complete sequence of chromosome 1 of Burkholderia vietnamiensis G4.</title>
        <authorList>
            <consortium name="US DOE Joint Genome Institute"/>
            <person name="Copeland A."/>
            <person name="Lucas S."/>
            <person name="Lapidus A."/>
            <person name="Barry K."/>
            <person name="Detter J.C."/>
            <person name="Glavina del Rio T."/>
            <person name="Hammon N."/>
            <person name="Israni S."/>
            <person name="Dalin E."/>
            <person name="Tice H."/>
            <person name="Pitluck S."/>
            <person name="Chain P."/>
            <person name="Malfatti S."/>
            <person name="Shin M."/>
            <person name="Vergez L."/>
            <person name="Schmutz J."/>
            <person name="Larimer F."/>
            <person name="Land M."/>
            <person name="Hauser L."/>
            <person name="Kyrpides N."/>
            <person name="Tiedje J."/>
            <person name="Richardson P."/>
        </authorList>
    </citation>
    <scope>NUCLEOTIDE SEQUENCE [LARGE SCALE GENOMIC DNA]</scope>
    <source>
        <strain evidence="6">G4 / LMG 22486</strain>
    </source>
</reference>
<organism evidence="5 6">
    <name type="scientific">Burkholderia vietnamiensis (strain G4 / LMG 22486)</name>
    <name type="common">Burkholderia cepacia (strain R1808)</name>
    <dbReference type="NCBI Taxonomy" id="269482"/>
    <lineage>
        <taxon>Bacteria</taxon>
        <taxon>Pseudomonadati</taxon>
        <taxon>Pseudomonadota</taxon>
        <taxon>Betaproteobacteria</taxon>
        <taxon>Burkholderiales</taxon>
        <taxon>Burkholderiaceae</taxon>
        <taxon>Burkholderia</taxon>
        <taxon>Burkholderia cepacia complex</taxon>
    </lineage>
</organism>
<evidence type="ECO:0000256" key="4">
    <source>
        <dbReference type="RuleBase" id="RU004508"/>
    </source>
</evidence>
<dbReference type="InterPro" id="IPR015424">
    <property type="entry name" value="PyrdxlP-dep_Trfase"/>
</dbReference>
<gene>
    <name evidence="5" type="ordered locus">Bcep1808_1786</name>
</gene>
<dbReference type="AlphaFoldDB" id="A4JET7"/>
<keyword evidence="3 4" id="KW-0663">Pyridoxal phosphate</keyword>
<dbReference type="SUPFAM" id="SSF53383">
    <property type="entry name" value="PLP-dependent transferases"/>
    <property type="match status" value="1"/>
</dbReference>
<proteinExistence type="inferred from homology"/>
<accession>A4JET7</accession>
<dbReference type="PANTHER" id="PTHR30244:SF34">
    <property type="entry name" value="DTDP-4-AMINO-4,6-DIDEOXYGALACTOSE TRANSAMINASE"/>
    <property type="match status" value="1"/>
</dbReference>
<dbReference type="KEGG" id="bvi:Bcep1808_1786"/>
<dbReference type="GO" id="GO:0008483">
    <property type="term" value="F:transaminase activity"/>
    <property type="evidence" value="ECO:0007669"/>
    <property type="project" value="UniProtKB-KW"/>
</dbReference>
<keyword evidence="5" id="KW-0032">Aminotransferase</keyword>
<dbReference type="InterPro" id="IPR015421">
    <property type="entry name" value="PyrdxlP-dep_Trfase_major"/>
</dbReference>
<feature type="modified residue" description="N6-(pyridoxal phosphate)lysine" evidence="3">
    <location>
        <position position="208"/>
    </location>
</feature>
<evidence type="ECO:0000313" key="5">
    <source>
        <dbReference type="EMBL" id="ABO54790.1"/>
    </source>
</evidence>
<dbReference type="Gene3D" id="3.90.1150.10">
    <property type="entry name" value="Aspartate Aminotransferase, domain 1"/>
    <property type="match status" value="1"/>
</dbReference>
<dbReference type="Gene3D" id="3.40.640.10">
    <property type="entry name" value="Type I PLP-dependent aspartate aminotransferase-like (Major domain)"/>
    <property type="match status" value="1"/>
</dbReference>
<name>A4JET7_BURVG</name>
<dbReference type="PIRSF" id="PIRSF000390">
    <property type="entry name" value="PLP_StrS"/>
    <property type="match status" value="1"/>
</dbReference>
<dbReference type="Proteomes" id="UP000002287">
    <property type="component" value="Chromosome 1"/>
</dbReference>
<sequence length="404" mass="44212">MPVSDRIARPLYYTPLQANAFMSQTTAPFLPFTRPEIDEETIQGVVEVLRSGWITTGPQNQKFEAALSEYCGGRPVRAFNSGTCTLEIGLRIAGVGPGDEVITTPATWVSTSNVIIETGATPVFADIDPVTRNIDLDKLEQAITPRTKAIIPVYLSGLPVDMDRLYAIARAHDLRVIEDAAQALGSTWKGQRIGAIGDIVSFSFHANKNLTTIEGGALVLNDEDEAALAQKYRLQGITRTGFDGMDCDVLGGKYNLTDVAARVGLGQLPHLERFTAQRRALARAYFAALDGGAAVKLGLGLPVADFENSNWHMFQVTLPLERLSLSRADFMAQMKERGIGTGVHYPAIHLFTLYRARGFKEGMFPHAERYGASTVTLPLFTQMTEDDVRRVADAINQICEQYGK</sequence>
<dbReference type="CDD" id="cd00616">
    <property type="entry name" value="AHBA_syn"/>
    <property type="match status" value="1"/>
</dbReference>
<protein>
    <submittedName>
        <fullName evidence="5">DegT/DnrJ/EryC1/StrS aminotransferase</fullName>
    </submittedName>
</protein>
<dbReference type="eggNOG" id="COG0399">
    <property type="taxonomic scope" value="Bacteria"/>
</dbReference>
<evidence type="ECO:0000256" key="2">
    <source>
        <dbReference type="PIRSR" id="PIRSR000390-1"/>
    </source>
</evidence>
<keyword evidence="5" id="KW-0808">Transferase</keyword>
<dbReference type="PANTHER" id="PTHR30244">
    <property type="entry name" value="TRANSAMINASE"/>
    <property type="match status" value="1"/>
</dbReference>